<dbReference type="PANTHER" id="PTHR13372:SF2">
    <property type="entry name" value="GEMININ COILED-COIL DOMAIN-CONTAINING PROTEIN 1"/>
    <property type="match status" value="1"/>
</dbReference>
<reference evidence="7" key="1">
    <citation type="submission" date="2025-08" db="UniProtKB">
        <authorList>
            <consortium name="Ensembl"/>
        </authorList>
    </citation>
    <scope>IDENTIFICATION</scope>
</reference>
<evidence type="ECO:0000313" key="7">
    <source>
        <dbReference type="Ensembl" id="ENSAMXP00005038209.1"/>
    </source>
</evidence>
<accession>A0A8B9RF33</accession>
<evidence type="ECO:0000313" key="8">
    <source>
        <dbReference type="Proteomes" id="UP000694621"/>
    </source>
</evidence>
<dbReference type="InterPro" id="IPR059237">
    <property type="entry name" value="GemC1_CC"/>
</dbReference>
<keyword evidence="4" id="KW-0131">Cell cycle</keyword>
<proteinExistence type="predicted"/>
<dbReference type="Gene3D" id="1.20.5.1180">
    <property type="entry name" value="Geminin coiled-coil domain"/>
    <property type="match status" value="1"/>
</dbReference>
<dbReference type="SUPFAM" id="SSF111469">
    <property type="entry name" value="Geminin coiled-coil domain"/>
    <property type="match status" value="1"/>
</dbReference>
<evidence type="ECO:0000256" key="1">
    <source>
        <dbReference type="ARBA" id="ARBA00004123"/>
    </source>
</evidence>
<comment type="subcellular location">
    <subcellularLocation>
        <location evidence="1">Nucleus</location>
    </subcellularLocation>
</comment>
<dbReference type="AlphaFoldDB" id="A0A8B9RF33"/>
<evidence type="ECO:0000256" key="5">
    <source>
        <dbReference type="SAM" id="Coils"/>
    </source>
</evidence>
<dbReference type="Ensembl" id="ENSAMXT00005041641.1">
    <property type="protein sequence ID" value="ENSAMXP00005038209.1"/>
    <property type="gene ID" value="ENSAMXG00005018110.1"/>
</dbReference>
<evidence type="ECO:0000256" key="2">
    <source>
        <dbReference type="ARBA" id="ARBA00023054"/>
    </source>
</evidence>
<dbReference type="Proteomes" id="UP000694621">
    <property type="component" value="Unplaced"/>
</dbReference>
<keyword evidence="2 5" id="KW-0175">Coiled coil</keyword>
<organism evidence="7 8">
    <name type="scientific">Astyanax mexicanus</name>
    <name type="common">Blind cave fish</name>
    <name type="synonym">Astyanax fasciatus mexicanus</name>
    <dbReference type="NCBI Taxonomy" id="7994"/>
    <lineage>
        <taxon>Eukaryota</taxon>
        <taxon>Metazoa</taxon>
        <taxon>Chordata</taxon>
        <taxon>Craniata</taxon>
        <taxon>Vertebrata</taxon>
        <taxon>Euteleostomi</taxon>
        <taxon>Actinopterygii</taxon>
        <taxon>Neopterygii</taxon>
        <taxon>Teleostei</taxon>
        <taxon>Ostariophysi</taxon>
        <taxon>Characiformes</taxon>
        <taxon>Characoidei</taxon>
        <taxon>Acestrorhamphidae</taxon>
        <taxon>Acestrorhamphinae</taxon>
        <taxon>Astyanax</taxon>
    </lineage>
</organism>
<dbReference type="GO" id="GO:0045786">
    <property type="term" value="P:negative regulation of cell cycle"/>
    <property type="evidence" value="ECO:0007669"/>
    <property type="project" value="TreeGrafter"/>
</dbReference>
<protein>
    <submittedName>
        <fullName evidence="7">Geminin coiled-coil domain containing</fullName>
    </submittedName>
</protein>
<feature type="coiled-coil region" evidence="5">
    <location>
        <begin position="89"/>
        <end position="119"/>
    </location>
</feature>
<evidence type="ECO:0000256" key="6">
    <source>
        <dbReference type="SAM" id="MobiDB-lite"/>
    </source>
</evidence>
<evidence type="ECO:0000256" key="4">
    <source>
        <dbReference type="ARBA" id="ARBA00023306"/>
    </source>
</evidence>
<dbReference type="GO" id="GO:0005634">
    <property type="term" value="C:nucleus"/>
    <property type="evidence" value="ECO:0007669"/>
    <property type="project" value="UniProtKB-SubCell"/>
</dbReference>
<name>A0A8B9RF33_ASTMX</name>
<sequence>MRSAILSCQDAASFAGVARYACAYSASPPPRATVDVSKATLAPFWDAGALDNAGCQHEPPLRDSQIPSAHAVLHDTTWPDQLSPHLQRNRQLQDTLMQKEEELARLQEENNKLKEFLNSSYVKSLEEKSKRLLSAQRFSDTRQRKRTLNEAGNCLNLSRLLQGGEEKRVCRNLSLEFCSAEDLASTPPLDSWILETLGLQDEDTIDPDTSATAWTPAQSSLVSSLPAIVPTGLFTPPRAASTPQRSHSSTSGPHCQNHSSPSLPGCNAVLFSTPRTTRIGTDLAFSMSLSPQSSVKTHTFPQGQAFTRRDSQGGWNFTWVPKQCS</sequence>
<evidence type="ECO:0000256" key="3">
    <source>
        <dbReference type="ARBA" id="ARBA00023242"/>
    </source>
</evidence>
<dbReference type="PANTHER" id="PTHR13372">
    <property type="entry name" value="GEMININ"/>
    <property type="match status" value="1"/>
</dbReference>
<keyword evidence="3" id="KW-0539">Nucleus</keyword>
<dbReference type="GO" id="GO:0008156">
    <property type="term" value="P:negative regulation of DNA replication"/>
    <property type="evidence" value="ECO:0007669"/>
    <property type="project" value="TreeGrafter"/>
</dbReference>
<feature type="compositionally biased region" description="Polar residues" evidence="6">
    <location>
        <begin position="241"/>
        <end position="261"/>
    </location>
</feature>
<feature type="region of interest" description="Disordered" evidence="6">
    <location>
        <begin position="233"/>
        <end position="261"/>
    </location>
</feature>
<dbReference type="CDD" id="cd22588">
    <property type="entry name" value="GemC1_CC"/>
    <property type="match status" value="1"/>
</dbReference>